<proteinExistence type="predicted"/>
<protein>
    <submittedName>
        <fullName evidence="1">Uncharacterized protein</fullName>
    </submittedName>
</protein>
<evidence type="ECO:0000313" key="2">
    <source>
        <dbReference type="Proteomes" id="UP001148629"/>
    </source>
</evidence>
<organism evidence="1 2">
    <name type="scientific">Fusarium decemcellulare</name>
    <dbReference type="NCBI Taxonomy" id="57161"/>
    <lineage>
        <taxon>Eukaryota</taxon>
        <taxon>Fungi</taxon>
        <taxon>Dikarya</taxon>
        <taxon>Ascomycota</taxon>
        <taxon>Pezizomycotina</taxon>
        <taxon>Sordariomycetes</taxon>
        <taxon>Hypocreomycetidae</taxon>
        <taxon>Hypocreales</taxon>
        <taxon>Nectriaceae</taxon>
        <taxon>Fusarium</taxon>
        <taxon>Fusarium decemcellulare species complex</taxon>
    </lineage>
</organism>
<name>A0ACC1SGZ3_9HYPO</name>
<sequence>MDPRFACQHRGCSKSYLRKEHLNRHEKTHRCSALPMSPLRLVFQEKVCLRYVTSSWKAISYTSTSDILSRHIALSHGQCHNQEQQEPAGASEDATAILEQTQVENPTPLEDGRASSSTSTAIDDRDNLQDTLIEAYSRRFHSHWPILDRRTLRIPSQLPELTEAVQVAGLMMEGDPMREKEIKARHEAMLQFVNRNLFDDIQQNVEYLRPRPDHLPWFQALFIPIALCTYRGREYFAPLMMNTKHLYRLCNSAGLYSQRSIEASSASVTIQQQFQVLALLTFKLFLHVNGVIATHFPQFKYFEYFDPRVLDVSTPRNANEREFTTSQTQTKSSSTIANLFRTESTIPKAHLISRLVAWDLSLGLSLGCFMARDCNEDYPALMKRVGPYLFWHLKDDE</sequence>
<gene>
    <name evidence="1" type="ORF">NM208_g5438</name>
</gene>
<reference evidence="1" key="1">
    <citation type="submission" date="2022-08" db="EMBL/GenBank/DDBJ databases">
        <title>Genome Sequence of Fusarium decemcellulare.</title>
        <authorList>
            <person name="Buettner E."/>
        </authorList>
    </citation>
    <scope>NUCLEOTIDE SEQUENCE</scope>
    <source>
        <strain evidence="1">Babe19</strain>
    </source>
</reference>
<comment type="caution">
    <text evidence="1">The sequence shown here is derived from an EMBL/GenBank/DDBJ whole genome shotgun (WGS) entry which is preliminary data.</text>
</comment>
<dbReference type="EMBL" id="JANRMS010000455">
    <property type="protein sequence ID" value="KAJ3539543.1"/>
    <property type="molecule type" value="Genomic_DNA"/>
</dbReference>
<accession>A0ACC1SGZ3</accession>
<dbReference type="Proteomes" id="UP001148629">
    <property type="component" value="Unassembled WGS sequence"/>
</dbReference>
<keyword evidence="2" id="KW-1185">Reference proteome</keyword>
<evidence type="ECO:0000313" key="1">
    <source>
        <dbReference type="EMBL" id="KAJ3539543.1"/>
    </source>
</evidence>